<sequence>MRFPVDRKPERAVQAKIRDKKTNMKSSLRLNATQARMSVSMSRKPGRAVHAKMRLKPKASNYIWPTTVPLGASAAVNDYLHQKLLCLRIQSFQEMLAKLKTRKGGLGKNEHPAGLTTRKGSSGKNGALKRIYFPVESSEILSPASCIPTCPQPWFRYVSQRRHLHRRIPRMLASSSPRTACTHQFAYVIGRVPSSIQEQLVPVNMFPFGQVAGSIQEQLVPVYLFLSGRKSPKFILGPRPCHFDTSPDVTIPLAQVYTCHRKFISLAGEDEVSGGPSRSPP</sequence>
<protein>
    <submittedName>
        <fullName evidence="1 2">Uncharacterized protein</fullName>
    </submittedName>
</protein>
<dbReference type="AlphaFoldDB" id="A0A072VB53"/>
<reference evidence="1 3" key="2">
    <citation type="journal article" date="2014" name="BMC Genomics">
        <title>An improved genome release (version Mt4.0) for the model legume Medicago truncatula.</title>
        <authorList>
            <person name="Tang H."/>
            <person name="Krishnakumar V."/>
            <person name="Bidwell S."/>
            <person name="Rosen B."/>
            <person name="Chan A."/>
            <person name="Zhou S."/>
            <person name="Gentzbittel L."/>
            <person name="Childs K.L."/>
            <person name="Yandell M."/>
            <person name="Gundlach H."/>
            <person name="Mayer K.F."/>
            <person name="Schwartz D.C."/>
            <person name="Town C.D."/>
        </authorList>
    </citation>
    <scope>GENOME REANNOTATION</scope>
    <source>
        <strain evidence="1">A17</strain>
        <strain evidence="2 3">cv. Jemalong A17</strain>
    </source>
</reference>
<organism evidence="1 3">
    <name type="scientific">Medicago truncatula</name>
    <name type="common">Barrel medic</name>
    <name type="synonym">Medicago tribuloides</name>
    <dbReference type="NCBI Taxonomy" id="3880"/>
    <lineage>
        <taxon>Eukaryota</taxon>
        <taxon>Viridiplantae</taxon>
        <taxon>Streptophyta</taxon>
        <taxon>Embryophyta</taxon>
        <taxon>Tracheophyta</taxon>
        <taxon>Spermatophyta</taxon>
        <taxon>Magnoliopsida</taxon>
        <taxon>eudicotyledons</taxon>
        <taxon>Gunneridae</taxon>
        <taxon>Pentapetalae</taxon>
        <taxon>rosids</taxon>
        <taxon>fabids</taxon>
        <taxon>Fabales</taxon>
        <taxon>Fabaceae</taxon>
        <taxon>Papilionoideae</taxon>
        <taxon>50 kb inversion clade</taxon>
        <taxon>NPAAA clade</taxon>
        <taxon>Hologalegina</taxon>
        <taxon>IRL clade</taxon>
        <taxon>Trifolieae</taxon>
        <taxon>Medicago</taxon>
    </lineage>
</organism>
<evidence type="ECO:0000313" key="1">
    <source>
        <dbReference type="EMBL" id="KEH39017.1"/>
    </source>
</evidence>
<dbReference type="EnsemblPlants" id="KEH39017">
    <property type="protein sequence ID" value="KEH39017"/>
    <property type="gene ID" value="MTR_2g088655"/>
</dbReference>
<evidence type="ECO:0000313" key="2">
    <source>
        <dbReference type="EnsemblPlants" id="KEH39017"/>
    </source>
</evidence>
<evidence type="ECO:0000313" key="3">
    <source>
        <dbReference type="Proteomes" id="UP000002051"/>
    </source>
</evidence>
<dbReference type="PaxDb" id="3880-AES67490"/>
<reference evidence="2" key="3">
    <citation type="submission" date="2015-04" db="UniProtKB">
        <authorList>
            <consortium name="EnsemblPlants"/>
        </authorList>
    </citation>
    <scope>IDENTIFICATION</scope>
    <source>
        <strain evidence="2">cv. Jemalong A17</strain>
    </source>
</reference>
<gene>
    <name evidence="1" type="ordered locus">MTR_2g088655</name>
</gene>
<accession>A0A072VB53</accession>
<keyword evidence="3" id="KW-1185">Reference proteome</keyword>
<dbReference type="HOGENOM" id="CLU_991663_0_0_1"/>
<name>A0A072VB53_MEDTR</name>
<dbReference type="Proteomes" id="UP000002051">
    <property type="component" value="Chromosome 2"/>
</dbReference>
<reference evidence="1 3" key="1">
    <citation type="journal article" date="2011" name="Nature">
        <title>The Medicago genome provides insight into the evolution of rhizobial symbioses.</title>
        <authorList>
            <person name="Young N.D."/>
            <person name="Debelle F."/>
            <person name="Oldroyd G.E."/>
            <person name="Geurts R."/>
            <person name="Cannon S.B."/>
            <person name="Udvardi M.K."/>
            <person name="Benedito V.A."/>
            <person name="Mayer K.F."/>
            <person name="Gouzy J."/>
            <person name="Schoof H."/>
            <person name="Van de Peer Y."/>
            <person name="Proost S."/>
            <person name="Cook D.R."/>
            <person name="Meyers B.C."/>
            <person name="Spannagl M."/>
            <person name="Cheung F."/>
            <person name="De Mita S."/>
            <person name="Krishnakumar V."/>
            <person name="Gundlach H."/>
            <person name="Zhou S."/>
            <person name="Mudge J."/>
            <person name="Bharti A.K."/>
            <person name="Murray J.D."/>
            <person name="Naoumkina M.A."/>
            <person name="Rosen B."/>
            <person name="Silverstein K.A."/>
            <person name="Tang H."/>
            <person name="Rombauts S."/>
            <person name="Zhao P.X."/>
            <person name="Zhou P."/>
            <person name="Barbe V."/>
            <person name="Bardou P."/>
            <person name="Bechner M."/>
            <person name="Bellec A."/>
            <person name="Berger A."/>
            <person name="Berges H."/>
            <person name="Bidwell S."/>
            <person name="Bisseling T."/>
            <person name="Choisne N."/>
            <person name="Couloux A."/>
            <person name="Denny R."/>
            <person name="Deshpande S."/>
            <person name="Dai X."/>
            <person name="Doyle J.J."/>
            <person name="Dudez A.M."/>
            <person name="Farmer A.D."/>
            <person name="Fouteau S."/>
            <person name="Franken C."/>
            <person name="Gibelin C."/>
            <person name="Gish J."/>
            <person name="Goldstein S."/>
            <person name="Gonzalez A.J."/>
            <person name="Green P.J."/>
            <person name="Hallab A."/>
            <person name="Hartog M."/>
            <person name="Hua A."/>
            <person name="Humphray S.J."/>
            <person name="Jeong D.H."/>
            <person name="Jing Y."/>
            <person name="Jocker A."/>
            <person name="Kenton S.M."/>
            <person name="Kim D.J."/>
            <person name="Klee K."/>
            <person name="Lai H."/>
            <person name="Lang C."/>
            <person name="Lin S."/>
            <person name="Macmil S.L."/>
            <person name="Magdelenat G."/>
            <person name="Matthews L."/>
            <person name="McCorrison J."/>
            <person name="Monaghan E.L."/>
            <person name="Mun J.H."/>
            <person name="Najar F.Z."/>
            <person name="Nicholson C."/>
            <person name="Noirot C."/>
            <person name="O'Bleness M."/>
            <person name="Paule C.R."/>
            <person name="Poulain J."/>
            <person name="Prion F."/>
            <person name="Qin B."/>
            <person name="Qu C."/>
            <person name="Retzel E.F."/>
            <person name="Riddle C."/>
            <person name="Sallet E."/>
            <person name="Samain S."/>
            <person name="Samson N."/>
            <person name="Sanders I."/>
            <person name="Saurat O."/>
            <person name="Scarpelli C."/>
            <person name="Schiex T."/>
            <person name="Segurens B."/>
            <person name="Severin A.J."/>
            <person name="Sherrier D.J."/>
            <person name="Shi R."/>
            <person name="Sims S."/>
            <person name="Singer S.R."/>
            <person name="Sinharoy S."/>
            <person name="Sterck L."/>
            <person name="Viollet A."/>
            <person name="Wang B.B."/>
            <person name="Wang K."/>
            <person name="Wang M."/>
            <person name="Wang X."/>
            <person name="Warfsmann J."/>
            <person name="Weissenbach J."/>
            <person name="White D.D."/>
            <person name="White J.D."/>
            <person name="Wiley G.B."/>
            <person name="Wincker P."/>
            <person name="Xing Y."/>
            <person name="Yang L."/>
            <person name="Yao Z."/>
            <person name="Ying F."/>
            <person name="Zhai J."/>
            <person name="Zhou L."/>
            <person name="Zuber A."/>
            <person name="Denarie J."/>
            <person name="Dixon R.A."/>
            <person name="May G.D."/>
            <person name="Schwartz D.C."/>
            <person name="Rogers J."/>
            <person name="Quetier F."/>
            <person name="Town C.D."/>
            <person name="Roe B.A."/>
        </authorList>
    </citation>
    <scope>NUCLEOTIDE SEQUENCE [LARGE SCALE GENOMIC DNA]</scope>
    <source>
        <strain evidence="1">A17</strain>
        <strain evidence="2 3">cv. Jemalong A17</strain>
    </source>
</reference>
<dbReference type="EMBL" id="CM001218">
    <property type="protein sequence ID" value="KEH39017.1"/>
    <property type="molecule type" value="Genomic_DNA"/>
</dbReference>
<proteinExistence type="predicted"/>